<gene>
    <name evidence="1" type="ORF">GO621_03975</name>
</gene>
<reference evidence="1 2" key="1">
    <citation type="submission" date="2019-12" db="EMBL/GenBank/DDBJ databases">
        <title>Mucilaginibacter sp. HMF7410 genome sequencing and assembly.</title>
        <authorList>
            <person name="Kang H."/>
            <person name="Cha I."/>
            <person name="Kim H."/>
            <person name="Joh K."/>
        </authorList>
    </citation>
    <scope>NUCLEOTIDE SEQUENCE [LARGE SCALE GENOMIC DNA]</scope>
    <source>
        <strain evidence="1 2">HMF7410</strain>
    </source>
</reference>
<dbReference type="RefSeq" id="WP_157564404.1">
    <property type="nucleotide sequence ID" value="NZ_WPIK01000003.1"/>
</dbReference>
<accession>A0A7K1STQ4</accession>
<organism evidence="1 2">
    <name type="scientific">Mucilaginibacter arboris</name>
    <dbReference type="NCBI Taxonomy" id="2682090"/>
    <lineage>
        <taxon>Bacteria</taxon>
        <taxon>Pseudomonadati</taxon>
        <taxon>Bacteroidota</taxon>
        <taxon>Sphingobacteriia</taxon>
        <taxon>Sphingobacteriales</taxon>
        <taxon>Sphingobacteriaceae</taxon>
        <taxon>Mucilaginibacter</taxon>
    </lineage>
</organism>
<name>A0A7K1STQ4_9SPHI</name>
<dbReference type="EMBL" id="WPIK01000003">
    <property type="protein sequence ID" value="MVN20691.1"/>
    <property type="molecule type" value="Genomic_DNA"/>
</dbReference>
<keyword evidence="2" id="KW-1185">Reference proteome</keyword>
<sequence length="76" mass="8747">MKTLSVSISNIEYQKFGLKNDTLSFSELIDLIDKELSKQNLNKCLELSEKYGLSKLTMDEITNEVKAVRKRAKSNY</sequence>
<dbReference type="Proteomes" id="UP000462014">
    <property type="component" value="Unassembled WGS sequence"/>
</dbReference>
<evidence type="ECO:0000313" key="2">
    <source>
        <dbReference type="Proteomes" id="UP000462014"/>
    </source>
</evidence>
<protein>
    <submittedName>
        <fullName evidence="1">Uncharacterized protein</fullName>
    </submittedName>
</protein>
<proteinExistence type="predicted"/>
<comment type="caution">
    <text evidence="1">The sequence shown here is derived from an EMBL/GenBank/DDBJ whole genome shotgun (WGS) entry which is preliminary data.</text>
</comment>
<dbReference type="AlphaFoldDB" id="A0A7K1STQ4"/>
<evidence type="ECO:0000313" key="1">
    <source>
        <dbReference type="EMBL" id="MVN20691.1"/>
    </source>
</evidence>